<sequence length="271" mass="28909">MATPPSLSIAVLLFPDHQNLDAVGTMDYLNSHSQAYLANFPTVQHLGPKAPILTWYFVSDALDPVTATSGPKQLPAHTMHWLSRMPAPLRALMHESWFLVESTLYTRTVFTPSCCRYGRALAQIGVLDGYHVACNKMALTMVVDAGKLNGAVHWMGDARWMEDKRVWSAAKVTNVVAIVLGDTEATSLGSSVAKTDDALVGFAKNPNVDIAATNGVNKSLAPVDVGGDEGKTCVANTAAGAASVKEVSPALEYPTCPSHRRTSKSFGVIGL</sequence>
<proteinExistence type="predicted"/>
<dbReference type="KEGG" id="lbc:LACBIDRAFT_329649"/>
<reference evidence="1 2" key="1">
    <citation type="journal article" date="2008" name="Nature">
        <title>The genome of Laccaria bicolor provides insights into mycorrhizal symbiosis.</title>
        <authorList>
            <person name="Martin F."/>
            <person name="Aerts A."/>
            <person name="Ahren D."/>
            <person name="Brun A."/>
            <person name="Danchin E.G.J."/>
            <person name="Duchaussoy F."/>
            <person name="Gibon J."/>
            <person name="Kohler A."/>
            <person name="Lindquist E."/>
            <person name="Pereda V."/>
            <person name="Salamov A."/>
            <person name="Shapiro H.J."/>
            <person name="Wuyts J."/>
            <person name="Blaudez D."/>
            <person name="Buee M."/>
            <person name="Brokstein P."/>
            <person name="Canbaeck B."/>
            <person name="Cohen D."/>
            <person name="Courty P.E."/>
            <person name="Coutinho P.M."/>
            <person name="Delaruelle C."/>
            <person name="Detter J.C."/>
            <person name="Deveau A."/>
            <person name="DiFazio S."/>
            <person name="Duplessis S."/>
            <person name="Fraissinet-Tachet L."/>
            <person name="Lucic E."/>
            <person name="Frey-Klett P."/>
            <person name="Fourrey C."/>
            <person name="Feussner I."/>
            <person name="Gay G."/>
            <person name="Grimwood J."/>
            <person name="Hoegger P.J."/>
            <person name="Jain P."/>
            <person name="Kilaru S."/>
            <person name="Labbe J."/>
            <person name="Lin Y.C."/>
            <person name="Legue V."/>
            <person name="Le Tacon F."/>
            <person name="Marmeisse R."/>
            <person name="Melayah D."/>
            <person name="Montanini B."/>
            <person name="Muratet M."/>
            <person name="Nehls U."/>
            <person name="Niculita-Hirzel H."/>
            <person name="Oudot-Le Secq M.P."/>
            <person name="Peter M."/>
            <person name="Quesneville H."/>
            <person name="Rajashekar B."/>
            <person name="Reich M."/>
            <person name="Rouhier N."/>
            <person name="Schmutz J."/>
            <person name="Yin T."/>
            <person name="Chalot M."/>
            <person name="Henrissat B."/>
            <person name="Kuees U."/>
            <person name="Lucas S."/>
            <person name="Van de Peer Y."/>
            <person name="Podila G.K."/>
            <person name="Polle A."/>
            <person name="Pukkila P.J."/>
            <person name="Richardson P.M."/>
            <person name="Rouze P."/>
            <person name="Sanders I.R."/>
            <person name="Stajich J.E."/>
            <person name="Tunlid A."/>
            <person name="Tuskan G."/>
            <person name="Grigoriev I.V."/>
        </authorList>
    </citation>
    <scope>NUCLEOTIDE SEQUENCE [LARGE SCALE GENOMIC DNA]</scope>
    <source>
        <strain evidence="2">S238N-H82 / ATCC MYA-4686</strain>
    </source>
</reference>
<keyword evidence="2" id="KW-1185">Reference proteome</keyword>
<dbReference type="SUPFAM" id="SSF52317">
    <property type="entry name" value="Class I glutamine amidotransferase-like"/>
    <property type="match status" value="1"/>
</dbReference>
<dbReference type="InterPro" id="IPR052158">
    <property type="entry name" value="INH-QAR"/>
</dbReference>
<dbReference type="PANTHER" id="PTHR43130">
    <property type="entry name" value="ARAC-FAMILY TRANSCRIPTIONAL REGULATOR"/>
    <property type="match status" value="1"/>
</dbReference>
<dbReference type="HOGENOM" id="CLU_1138162_0_0_1"/>
<dbReference type="InParanoid" id="B0DIP9"/>
<gene>
    <name evidence="1" type="ORF">LACBIDRAFT_329649</name>
</gene>
<evidence type="ECO:0000313" key="2">
    <source>
        <dbReference type="Proteomes" id="UP000001194"/>
    </source>
</evidence>
<dbReference type="InterPro" id="IPR029062">
    <property type="entry name" value="Class_I_gatase-like"/>
</dbReference>
<dbReference type="Proteomes" id="UP000001194">
    <property type="component" value="Unassembled WGS sequence"/>
</dbReference>
<accession>B0DIP9</accession>
<dbReference type="OrthoDB" id="543156at2759"/>
<dbReference type="EMBL" id="DS547112">
    <property type="protein sequence ID" value="EDR05608.1"/>
    <property type="molecule type" value="Genomic_DNA"/>
</dbReference>
<name>B0DIP9_LACBS</name>
<organism evidence="2">
    <name type="scientific">Laccaria bicolor (strain S238N-H82 / ATCC MYA-4686)</name>
    <name type="common">Bicoloured deceiver</name>
    <name type="synonym">Laccaria laccata var. bicolor</name>
    <dbReference type="NCBI Taxonomy" id="486041"/>
    <lineage>
        <taxon>Eukaryota</taxon>
        <taxon>Fungi</taxon>
        <taxon>Dikarya</taxon>
        <taxon>Basidiomycota</taxon>
        <taxon>Agaricomycotina</taxon>
        <taxon>Agaricomycetes</taxon>
        <taxon>Agaricomycetidae</taxon>
        <taxon>Agaricales</taxon>
        <taxon>Agaricineae</taxon>
        <taxon>Hydnangiaceae</taxon>
        <taxon>Laccaria</taxon>
    </lineage>
</organism>
<dbReference type="PANTHER" id="PTHR43130:SF15">
    <property type="entry name" value="THIJ_PFPI FAMILY PROTEIN (AFU_ORTHOLOGUE AFUA_5G14240)"/>
    <property type="match status" value="1"/>
</dbReference>
<dbReference type="Gene3D" id="3.40.50.880">
    <property type="match status" value="2"/>
</dbReference>
<protein>
    <submittedName>
        <fullName evidence="1">Predicted protein</fullName>
    </submittedName>
</protein>
<dbReference type="RefSeq" id="XP_001883712.1">
    <property type="nucleotide sequence ID" value="XM_001883677.1"/>
</dbReference>
<evidence type="ECO:0000313" key="1">
    <source>
        <dbReference type="EMBL" id="EDR05608.1"/>
    </source>
</evidence>
<dbReference type="GeneID" id="6079340"/>
<dbReference type="AlphaFoldDB" id="B0DIP9"/>